<dbReference type="Proteomes" id="UP000053555">
    <property type="component" value="Unassembled WGS sequence"/>
</dbReference>
<dbReference type="PANTHER" id="PTHR33881">
    <property type="entry name" value="NEUROGENIC LOCUS NOTCH-LIKE PROTEIN"/>
    <property type="match status" value="1"/>
</dbReference>
<feature type="compositionally biased region" description="Polar residues" evidence="1">
    <location>
        <begin position="178"/>
        <end position="189"/>
    </location>
</feature>
<keyword evidence="5" id="KW-1185">Reference proteome</keyword>
<reference evidence="3" key="1">
    <citation type="submission" date="2014-07" db="EMBL/GenBank/DDBJ databases">
        <title>Identification of a novel salt tolerance gene in wild soybean by whole-genome sequencing.</title>
        <authorList>
            <person name="Lam H.-M."/>
            <person name="Qi X."/>
            <person name="Li M.-W."/>
            <person name="Liu X."/>
            <person name="Xie M."/>
            <person name="Ni M."/>
            <person name="Xu X."/>
        </authorList>
    </citation>
    <scope>NUCLEOTIDE SEQUENCE [LARGE SCALE GENOMIC DNA]</scope>
    <source>
        <tissue evidence="3">Root</tissue>
    </source>
</reference>
<evidence type="ECO:0000313" key="3">
    <source>
        <dbReference type="EMBL" id="KHN47797.1"/>
    </source>
</evidence>
<organism evidence="3">
    <name type="scientific">Glycine soja</name>
    <name type="common">Wild soybean</name>
    <dbReference type="NCBI Taxonomy" id="3848"/>
    <lineage>
        <taxon>Eukaryota</taxon>
        <taxon>Viridiplantae</taxon>
        <taxon>Streptophyta</taxon>
        <taxon>Embryophyta</taxon>
        <taxon>Tracheophyta</taxon>
        <taxon>Spermatophyta</taxon>
        <taxon>Magnoliopsida</taxon>
        <taxon>eudicotyledons</taxon>
        <taxon>Gunneridae</taxon>
        <taxon>Pentapetalae</taxon>
        <taxon>rosids</taxon>
        <taxon>fabids</taxon>
        <taxon>Fabales</taxon>
        <taxon>Fabaceae</taxon>
        <taxon>Papilionoideae</taxon>
        <taxon>50 kb inversion clade</taxon>
        <taxon>NPAAA clade</taxon>
        <taxon>indigoferoid/millettioid clade</taxon>
        <taxon>Phaseoleae</taxon>
        <taxon>Glycine</taxon>
        <taxon>Glycine subgen. Soja</taxon>
    </lineage>
</organism>
<feature type="signal peptide" evidence="2">
    <location>
        <begin position="1"/>
        <end position="24"/>
    </location>
</feature>
<dbReference type="Proteomes" id="UP000289340">
    <property type="component" value="Chromosome 8"/>
</dbReference>
<dbReference type="EMBL" id="KN640286">
    <property type="protein sequence ID" value="KHN47797.1"/>
    <property type="molecule type" value="Genomic_DNA"/>
</dbReference>
<dbReference type="AlphaFoldDB" id="A0A0B2SUA5"/>
<evidence type="ECO:0000313" key="4">
    <source>
        <dbReference type="EMBL" id="RZB97980.1"/>
    </source>
</evidence>
<protein>
    <submittedName>
        <fullName evidence="3">Uncharacterized protein</fullName>
    </submittedName>
</protein>
<dbReference type="PANTHER" id="PTHR33881:SF17">
    <property type="entry name" value="EGF-LIKE DOMAIN-CONTAINING PROTEIN"/>
    <property type="match status" value="1"/>
</dbReference>
<evidence type="ECO:0000256" key="2">
    <source>
        <dbReference type="SAM" id="SignalP"/>
    </source>
</evidence>
<dbReference type="Gramene" id="XM_028387909.1">
    <property type="protein sequence ID" value="XP_028243710.1"/>
    <property type="gene ID" value="LOC114421823"/>
</dbReference>
<dbReference type="EMBL" id="QZWG01000008">
    <property type="protein sequence ID" value="RZB97980.1"/>
    <property type="molecule type" value="Genomic_DNA"/>
</dbReference>
<evidence type="ECO:0000313" key="5">
    <source>
        <dbReference type="Proteomes" id="UP000289340"/>
    </source>
</evidence>
<feature type="chain" id="PRO_5040563017" evidence="2">
    <location>
        <begin position="25"/>
        <end position="213"/>
    </location>
</feature>
<reference evidence="4 5" key="2">
    <citation type="submission" date="2018-09" db="EMBL/GenBank/DDBJ databases">
        <title>A high-quality reference genome of wild soybean provides a powerful tool to mine soybean genomes.</title>
        <authorList>
            <person name="Xie M."/>
            <person name="Chung C.Y.L."/>
            <person name="Li M.-W."/>
            <person name="Wong F.-L."/>
            <person name="Chan T.-F."/>
            <person name="Lam H.-M."/>
        </authorList>
    </citation>
    <scope>NUCLEOTIDE SEQUENCE [LARGE SCALE GENOMIC DNA]</scope>
    <source>
        <strain evidence="5">cv. W05</strain>
        <tissue evidence="4">Hypocotyl of etiolated seedlings</tissue>
    </source>
</reference>
<name>A0A0B2SUA5_GLYSO</name>
<sequence>MEMLTWTIFALVSLYPLFTCDVSATISTQLMSNQTQDDLSNICGLVYCGKGTCRPSSSELLGFTCDCESGWKKPKIGSVELPPCIFPNCTVNLNCGNGSPATPSPPTEVNDPCLLNFCGDGTCVSHGFDFKCQCNEGSDNLLNDPKLFCFQKCTLGGDCNGLDLGFGSETPPPPATHGSASPGTAGSGETLSCTRELHMLAMTILALIFQIWT</sequence>
<evidence type="ECO:0000256" key="1">
    <source>
        <dbReference type="SAM" id="MobiDB-lite"/>
    </source>
</evidence>
<proteinExistence type="predicted"/>
<accession>A0A0B2SUA5</accession>
<gene>
    <name evidence="4" type="ORF">D0Y65_021155</name>
    <name evidence="3" type="ORF">glysoja_029215</name>
</gene>
<feature type="region of interest" description="Disordered" evidence="1">
    <location>
        <begin position="170"/>
        <end position="189"/>
    </location>
</feature>
<keyword evidence="2" id="KW-0732">Signal</keyword>